<name>A0A0A9ADB8_ARUDO</name>
<reference evidence="2" key="2">
    <citation type="journal article" date="2015" name="Data Brief">
        <title>Shoot transcriptome of the giant reed, Arundo donax.</title>
        <authorList>
            <person name="Barrero R.A."/>
            <person name="Guerrero F.D."/>
            <person name="Moolhuijzen P."/>
            <person name="Goolsby J.A."/>
            <person name="Tidwell J."/>
            <person name="Bellgard S.E."/>
            <person name="Bellgard M.I."/>
        </authorList>
    </citation>
    <scope>NUCLEOTIDE SEQUENCE</scope>
    <source>
        <tissue evidence="2">Shoot tissue taken approximately 20 cm above the soil surface</tissue>
    </source>
</reference>
<accession>A0A0A9ADB8</accession>
<sequence length="41" mass="4157">MGLAADAWIQSSLSPIGRCHPSLTGSPTPRAGVALPPQCVL</sequence>
<organism evidence="2">
    <name type="scientific">Arundo donax</name>
    <name type="common">Giant reed</name>
    <name type="synonym">Donax arundinaceus</name>
    <dbReference type="NCBI Taxonomy" id="35708"/>
    <lineage>
        <taxon>Eukaryota</taxon>
        <taxon>Viridiplantae</taxon>
        <taxon>Streptophyta</taxon>
        <taxon>Embryophyta</taxon>
        <taxon>Tracheophyta</taxon>
        <taxon>Spermatophyta</taxon>
        <taxon>Magnoliopsida</taxon>
        <taxon>Liliopsida</taxon>
        <taxon>Poales</taxon>
        <taxon>Poaceae</taxon>
        <taxon>PACMAD clade</taxon>
        <taxon>Arundinoideae</taxon>
        <taxon>Arundineae</taxon>
        <taxon>Arundo</taxon>
    </lineage>
</organism>
<proteinExistence type="predicted"/>
<evidence type="ECO:0000256" key="1">
    <source>
        <dbReference type="SAM" id="MobiDB-lite"/>
    </source>
</evidence>
<evidence type="ECO:0000313" key="2">
    <source>
        <dbReference type="EMBL" id="JAD46980.1"/>
    </source>
</evidence>
<protein>
    <submittedName>
        <fullName evidence="2">Uncharacterized protein</fullName>
    </submittedName>
</protein>
<reference evidence="2" key="1">
    <citation type="submission" date="2014-09" db="EMBL/GenBank/DDBJ databases">
        <authorList>
            <person name="Magalhaes I.L.F."/>
            <person name="Oliveira U."/>
            <person name="Santos F.R."/>
            <person name="Vidigal T.H.D.A."/>
            <person name="Brescovit A.D."/>
            <person name="Santos A.J."/>
        </authorList>
    </citation>
    <scope>NUCLEOTIDE SEQUENCE</scope>
    <source>
        <tissue evidence="2">Shoot tissue taken approximately 20 cm above the soil surface</tissue>
    </source>
</reference>
<feature type="region of interest" description="Disordered" evidence="1">
    <location>
        <begin position="20"/>
        <end position="41"/>
    </location>
</feature>
<dbReference type="AlphaFoldDB" id="A0A0A9ADB8"/>
<dbReference type="EMBL" id="GBRH01250915">
    <property type="protein sequence ID" value="JAD46980.1"/>
    <property type="molecule type" value="Transcribed_RNA"/>
</dbReference>